<feature type="domain" description="PAC" evidence="5">
    <location>
        <begin position="390"/>
        <end position="443"/>
    </location>
</feature>
<feature type="domain" description="PAS" evidence="4">
    <location>
        <begin position="440"/>
        <end position="485"/>
    </location>
</feature>
<feature type="domain" description="PAS" evidence="4">
    <location>
        <begin position="315"/>
        <end position="367"/>
    </location>
</feature>
<dbReference type="NCBIfam" id="TIGR00254">
    <property type="entry name" value="GGDEF"/>
    <property type="match status" value="1"/>
</dbReference>
<evidence type="ECO:0000259" key="6">
    <source>
        <dbReference type="PROSITE" id="PS50883"/>
    </source>
</evidence>
<dbReference type="SMART" id="SM00267">
    <property type="entry name" value="GGDEF"/>
    <property type="match status" value="1"/>
</dbReference>
<keyword evidence="9" id="KW-1185">Reference proteome</keyword>
<dbReference type="SUPFAM" id="SSF141868">
    <property type="entry name" value="EAL domain-like"/>
    <property type="match status" value="1"/>
</dbReference>
<evidence type="ECO:0000313" key="9">
    <source>
        <dbReference type="Proteomes" id="UP000055136"/>
    </source>
</evidence>
<dbReference type="PANTHER" id="PTHR44757">
    <property type="entry name" value="DIGUANYLATE CYCLASE DGCP"/>
    <property type="match status" value="1"/>
</dbReference>
<dbReference type="Pfam" id="PF00990">
    <property type="entry name" value="GGDEF"/>
    <property type="match status" value="1"/>
</dbReference>
<dbReference type="SMART" id="SM00052">
    <property type="entry name" value="EAL"/>
    <property type="match status" value="1"/>
</dbReference>
<dbReference type="Gene3D" id="3.30.70.270">
    <property type="match status" value="1"/>
</dbReference>
<dbReference type="SMART" id="SM00086">
    <property type="entry name" value="PAC"/>
    <property type="match status" value="4"/>
</dbReference>
<organism evidence="8 9">
    <name type="scientific">Candidatus Tenderia electrophaga</name>
    <dbReference type="NCBI Taxonomy" id="1748243"/>
    <lineage>
        <taxon>Bacteria</taxon>
        <taxon>Pseudomonadati</taxon>
        <taxon>Pseudomonadota</taxon>
        <taxon>Gammaproteobacteria</taxon>
        <taxon>Candidatus Tenderiales</taxon>
        <taxon>Candidatus Tenderiaceae</taxon>
        <taxon>Candidatus Tenderia</taxon>
    </lineage>
</organism>
<feature type="domain" description="PAC" evidence="5">
    <location>
        <begin position="257"/>
        <end position="314"/>
    </location>
</feature>
<dbReference type="InterPro" id="IPR013767">
    <property type="entry name" value="PAS_fold"/>
</dbReference>
<dbReference type="InterPro" id="IPR001633">
    <property type="entry name" value="EAL_dom"/>
</dbReference>
<dbReference type="SUPFAM" id="SSF55073">
    <property type="entry name" value="Nucleotide cyclase"/>
    <property type="match status" value="1"/>
</dbReference>
<feature type="transmembrane region" description="Helical" evidence="3">
    <location>
        <begin position="36"/>
        <end position="55"/>
    </location>
</feature>
<keyword evidence="3" id="KW-1133">Transmembrane helix</keyword>
<dbReference type="STRING" id="1748243.Tel_07055"/>
<dbReference type="GO" id="GO:0006355">
    <property type="term" value="P:regulation of DNA-templated transcription"/>
    <property type="evidence" value="ECO:0007669"/>
    <property type="project" value="InterPro"/>
</dbReference>
<dbReference type="InterPro" id="IPR052155">
    <property type="entry name" value="Biofilm_reg_signaling"/>
</dbReference>
<dbReference type="EC" id="3.1.4.52" evidence="1"/>
<dbReference type="CDD" id="cd01949">
    <property type="entry name" value="GGDEF"/>
    <property type="match status" value="1"/>
</dbReference>
<dbReference type="InterPro" id="IPR035919">
    <property type="entry name" value="EAL_sf"/>
</dbReference>
<accession>A0A0S2TCP6</accession>
<dbReference type="InterPro" id="IPR000014">
    <property type="entry name" value="PAS"/>
</dbReference>
<dbReference type="InterPro" id="IPR000160">
    <property type="entry name" value="GGDEF_dom"/>
</dbReference>
<dbReference type="GO" id="GO:0071111">
    <property type="term" value="F:cyclic-guanylate-specific phosphodiesterase activity"/>
    <property type="evidence" value="ECO:0007669"/>
    <property type="project" value="UniProtKB-EC"/>
</dbReference>
<name>A0A0S2TCP6_9GAMM</name>
<feature type="domain" description="PAC" evidence="5">
    <location>
        <begin position="140"/>
        <end position="192"/>
    </location>
</feature>
<keyword evidence="3" id="KW-0812">Transmembrane</keyword>
<evidence type="ECO:0000256" key="2">
    <source>
        <dbReference type="ARBA" id="ARBA00022636"/>
    </source>
</evidence>
<sequence length="1008" mass="113887">MLIVYLVLSAVWIVLSDYGLRLLIDDVDSLTRGQTFKGWVFITLTGLLLYLLLRWQERKTLSLKNQVERFAQTFGHVPLGVAYLNISGEWVEVNDSLCRMLGCGRGELRQLDFVTMCTVGNTAVDSTDMRRLFWGDVDTLSVETDFRRADGARLPLRVTGTLVRNARGEPSYVVAFFENLSRQRHIEQRLRDHLENSPLAVLELDRNLCVSYWSPQAEIMFGWSAAEVLGRPWITWRFIHDEDRQWVEDATAELLSRRSSRSVIRNRNYTRSGEVRDCIWYNSILIDEQGDVLSILSQGNDITEREQAYRELRDAKKLLEKIFVSLREAVFVIDPKDRRIVACNDAVTEILGYRPEELIGRDTEMLHVDHEHFERFSRDYDAKLAETGTVQMEYQLRRRDGTIIDTENTITMIDAGEALEATQVVSVVRDISARKQAAEQQRLAAMVFDNANEAIVIADAERSIVYTNPAFHKMTGYAAEEVKGQGPTMLDPGIHDDTFYNTMWETVDHDGHWQGEVASRRRNGQTYPTWLSISAVRNAAGAVMNYILIATDLSEQRRLDERVRYLSFHDSVTGLLNRPAMVERLEQAIIHCQRAKRDVAVLILNIDRFKMVNDSLGHAVGDLLLKQVARDLRGAVRAGDSVARLAADQFVVVLSELARPDDVGPVLEKITASVGNLQSIDGQEVYVGFSIGVALYPRDGDRSEVLVRNADVAMNQARAEGGGRYRFFTRQMHDRAVDLLAMEGELRRAVERGELKVCYQPQISVVNERIVGAEALLRWQSKRYGAVSPARFIPVAEASGLILPIGRWIFEQVVRQTRIWRDEGLLSGSVAVNLSARQFREAQLAQTIRESLDREGLPAEALELELTESLVMEDAVQAAKILAELKAMGLRLSMDDFGTGYSSLSHLKRFPFDTLKIDQSFVRDITVDSDDAAIADSIIAMAHAMGMRVIAEGVEDAEQLAHLRRRGCDFAQGFYCSPAVDPETFQALLRGDWRLQDQASRLEHSPGP</sequence>
<keyword evidence="2" id="KW-0973">c-di-GMP</keyword>
<dbReference type="PROSITE" id="PS50113">
    <property type="entry name" value="PAC"/>
    <property type="match status" value="4"/>
</dbReference>
<dbReference type="Gene3D" id="3.30.450.20">
    <property type="entry name" value="PAS domain"/>
    <property type="match status" value="4"/>
</dbReference>
<dbReference type="InterPro" id="IPR000700">
    <property type="entry name" value="PAS-assoc_C"/>
</dbReference>
<evidence type="ECO:0000259" key="7">
    <source>
        <dbReference type="PROSITE" id="PS50887"/>
    </source>
</evidence>
<dbReference type="PROSITE" id="PS50883">
    <property type="entry name" value="EAL"/>
    <property type="match status" value="1"/>
</dbReference>
<dbReference type="InterPro" id="IPR029787">
    <property type="entry name" value="Nucleotide_cyclase"/>
</dbReference>
<dbReference type="PANTHER" id="PTHR44757:SF2">
    <property type="entry name" value="BIOFILM ARCHITECTURE MAINTENANCE PROTEIN MBAA"/>
    <property type="match status" value="1"/>
</dbReference>
<dbReference type="EMBL" id="CP013099">
    <property type="protein sequence ID" value="ALP52929.1"/>
    <property type="molecule type" value="Genomic_DNA"/>
</dbReference>
<dbReference type="SUPFAM" id="SSF55785">
    <property type="entry name" value="PYP-like sensor domain (PAS domain)"/>
    <property type="match status" value="4"/>
</dbReference>
<evidence type="ECO:0000256" key="3">
    <source>
        <dbReference type="SAM" id="Phobius"/>
    </source>
</evidence>
<dbReference type="InterPro" id="IPR001610">
    <property type="entry name" value="PAC"/>
</dbReference>
<dbReference type="SMART" id="SM00091">
    <property type="entry name" value="PAS"/>
    <property type="match status" value="4"/>
</dbReference>
<feature type="domain" description="EAL" evidence="6">
    <location>
        <begin position="739"/>
        <end position="993"/>
    </location>
</feature>
<dbReference type="Gene3D" id="3.20.20.450">
    <property type="entry name" value="EAL domain"/>
    <property type="match status" value="1"/>
</dbReference>
<feature type="domain" description="PAC" evidence="5">
    <location>
        <begin position="513"/>
        <end position="565"/>
    </location>
</feature>
<dbReference type="PROSITE" id="PS50887">
    <property type="entry name" value="GGDEF"/>
    <property type="match status" value="1"/>
</dbReference>
<dbReference type="InterPro" id="IPR043128">
    <property type="entry name" value="Rev_trsase/Diguanyl_cyclase"/>
</dbReference>
<evidence type="ECO:0000259" key="5">
    <source>
        <dbReference type="PROSITE" id="PS50113"/>
    </source>
</evidence>
<dbReference type="KEGG" id="tee:Tel_07055"/>
<evidence type="ECO:0000313" key="8">
    <source>
        <dbReference type="EMBL" id="ALP52929.1"/>
    </source>
</evidence>
<dbReference type="CDD" id="cd01948">
    <property type="entry name" value="EAL"/>
    <property type="match status" value="1"/>
</dbReference>
<evidence type="ECO:0000256" key="1">
    <source>
        <dbReference type="ARBA" id="ARBA00012282"/>
    </source>
</evidence>
<evidence type="ECO:0000259" key="4">
    <source>
        <dbReference type="PROSITE" id="PS50112"/>
    </source>
</evidence>
<feature type="transmembrane region" description="Helical" evidence="3">
    <location>
        <begin position="6"/>
        <end position="24"/>
    </location>
</feature>
<dbReference type="Pfam" id="PF00989">
    <property type="entry name" value="PAS"/>
    <property type="match status" value="1"/>
</dbReference>
<reference evidence="8" key="1">
    <citation type="submission" date="2015-10" db="EMBL/GenBank/DDBJ databases">
        <title>Description of Candidatus Tenderia electrophaga gen. nov, sp. nov., an Uncultivated Electroautotroph from a Biocathode Enrichment.</title>
        <authorList>
            <person name="Eddie B.J."/>
            <person name="Malanoski A.P."/>
            <person name="Wang Z."/>
            <person name="Hall R.J."/>
            <person name="Oh S.D."/>
            <person name="Heiner C."/>
            <person name="Lin B."/>
            <person name="Strycharz-Glaven S.M."/>
        </authorList>
    </citation>
    <scope>NUCLEOTIDE SEQUENCE [LARGE SCALE GENOMIC DNA]</scope>
    <source>
        <strain evidence="8">NRL1</strain>
    </source>
</reference>
<feature type="domain" description="GGDEF" evidence="7">
    <location>
        <begin position="597"/>
        <end position="730"/>
    </location>
</feature>
<dbReference type="CDD" id="cd00130">
    <property type="entry name" value="PAS"/>
    <property type="match status" value="4"/>
</dbReference>
<gene>
    <name evidence="8" type="ORF">Tel_07055</name>
</gene>
<dbReference type="Pfam" id="PF00563">
    <property type="entry name" value="EAL"/>
    <property type="match status" value="1"/>
</dbReference>
<dbReference type="AlphaFoldDB" id="A0A0S2TCP6"/>
<protein>
    <recommendedName>
        <fullName evidence="1">cyclic-guanylate-specific phosphodiesterase</fullName>
        <ecNumber evidence="1">3.1.4.52</ecNumber>
    </recommendedName>
</protein>
<keyword evidence="3" id="KW-0472">Membrane</keyword>
<dbReference type="FunFam" id="3.20.20.450:FF:000001">
    <property type="entry name" value="Cyclic di-GMP phosphodiesterase yahA"/>
    <property type="match status" value="1"/>
</dbReference>
<dbReference type="Proteomes" id="UP000055136">
    <property type="component" value="Chromosome"/>
</dbReference>
<dbReference type="InterPro" id="IPR035965">
    <property type="entry name" value="PAS-like_dom_sf"/>
</dbReference>
<dbReference type="PROSITE" id="PS50112">
    <property type="entry name" value="PAS"/>
    <property type="match status" value="3"/>
</dbReference>
<dbReference type="Pfam" id="PF13426">
    <property type="entry name" value="PAS_9"/>
    <property type="match status" value="3"/>
</dbReference>
<proteinExistence type="predicted"/>
<feature type="domain" description="PAS" evidence="4">
    <location>
        <begin position="186"/>
        <end position="258"/>
    </location>
</feature>
<dbReference type="NCBIfam" id="TIGR00229">
    <property type="entry name" value="sensory_box"/>
    <property type="match status" value="4"/>
</dbReference>